<dbReference type="GO" id="GO:0016410">
    <property type="term" value="F:N-acyltransferase activity"/>
    <property type="evidence" value="ECO:0007669"/>
    <property type="project" value="InterPro"/>
</dbReference>
<feature type="transmembrane region" description="Helical" evidence="8">
    <location>
        <begin position="64"/>
        <end position="84"/>
    </location>
</feature>
<dbReference type="CDD" id="cd07571">
    <property type="entry name" value="ALP_N-acyl_transferase"/>
    <property type="match status" value="1"/>
</dbReference>
<evidence type="ECO:0000256" key="5">
    <source>
        <dbReference type="ARBA" id="ARBA00022989"/>
    </source>
</evidence>
<dbReference type="Gene3D" id="3.60.110.10">
    <property type="entry name" value="Carbon-nitrogen hydrolase"/>
    <property type="match status" value="1"/>
</dbReference>
<dbReference type="InterPro" id="IPR003010">
    <property type="entry name" value="C-N_Hydrolase"/>
</dbReference>
<evidence type="ECO:0000256" key="1">
    <source>
        <dbReference type="ARBA" id="ARBA00004651"/>
    </source>
</evidence>
<evidence type="ECO:0000256" key="8">
    <source>
        <dbReference type="SAM" id="Phobius"/>
    </source>
</evidence>
<feature type="domain" description="CN hydrolase" evidence="9">
    <location>
        <begin position="181"/>
        <end position="424"/>
    </location>
</feature>
<keyword evidence="4 8" id="KW-0812">Transmembrane</keyword>
<accession>A0A6J6B2B9</accession>
<evidence type="ECO:0000256" key="6">
    <source>
        <dbReference type="ARBA" id="ARBA00023136"/>
    </source>
</evidence>
<dbReference type="AlphaFoldDB" id="A0A6J6B2B9"/>
<evidence type="ECO:0000313" key="10">
    <source>
        <dbReference type="EMBL" id="CAB4533192.1"/>
    </source>
</evidence>
<dbReference type="NCBIfam" id="TIGR00546">
    <property type="entry name" value="lnt"/>
    <property type="match status" value="1"/>
</dbReference>
<dbReference type="InterPro" id="IPR036526">
    <property type="entry name" value="C-N_Hydrolase_sf"/>
</dbReference>
<evidence type="ECO:0000256" key="7">
    <source>
        <dbReference type="ARBA" id="ARBA00023315"/>
    </source>
</evidence>
<dbReference type="EMBL" id="CAEZSK010000010">
    <property type="protein sequence ID" value="CAB4533192.1"/>
    <property type="molecule type" value="Genomic_DNA"/>
</dbReference>
<dbReference type="SUPFAM" id="SSF56317">
    <property type="entry name" value="Carbon-nitrogen hydrolase"/>
    <property type="match status" value="1"/>
</dbReference>
<evidence type="ECO:0000256" key="4">
    <source>
        <dbReference type="ARBA" id="ARBA00022692"/>
    </source>
</evidence>
<dbReference type="InterPro" id="IPR045378">
    <property type="entry name" value="LNT_N"/>
</dbReference>
<dbReference type="PANTHER" id="PTHR38686:SF1">
    <property type="entry name" value="APOLIPOPROTEIN N-ACYLTRANSFERASE"/>
    <property type="match status" value="1"/>
</dbReference>
<evidence type="ECO:0000256" key="2">
    <source>
        <dbReference type="ARBA" id="ARBA00022475"/>
    </source>
</evidence>
<gene>
    <name evidence="10" type="ORF">UFOPK1419_00143</name>
</gene>
<organism evidence="10">
    <name type="scientific">freshwater metagenome</name>
    <dbReference type="NCBI Taxonomy" id="449393"/>
    <lineage>
        <taxon>unclassified sequences</taxon>
        <taxon>metagenomes</taxon>
        <taxon>ecological metagenomes</taxon>
    </lineage>
</organism>
<dbReference type="Pfam" id="PF00795">
    <property type="entry name" value="CN_hydrolase"/>
    <property type="match status" value="1"/>
</dbReference>
<dbReference type="HAMAP" id="MF_01148">
    <property type="entry name" value="Lnt"/>
    <property type="match status" value="1"/>
</dbReference>
<keyword evidence="5 8" id="KW-1133">Transmembrane helix</keyword>
<reference evidence="10" key="1">
    <citation type="submission" date="2020-05" db="EMBL/GenBank/DDBJ databases">
        <authorList>
            <person name="Chiriac C."/>
            <person name="Salcher M."/>
            <person name="Ghai R."/>
            <person name="Kavagutti S V."/>
        </authorList>
    </citation>
    <scope>NUCLEOTIDE SEQUENCE</scope>
</reference>
<dbReference type="GO" id="GO:0005886">
    <property type="term" value="C:plasma membrane"/>
    <property type="evidence" value="ECO:0007669"/>
    <property type="project" value="UniProtKB-SubCell"/>
</dbReference>
<comment type="subcellular location">
    <subcellularLocation>
        <location evidence="1">Cell membrane</location>
        <topology evidence="1">Multi-pass membrane protein</topology>
    </subcellularLocation>
</comment>
<feature type="transmembrane region" description="Helical" evidence="8">
    <location>
        <begin position="157"/>
        <end position="173"/>
    </location>
</feature>
<keyword evidence="2" id="KW-1003">Cell membrane</keyword>
<sequence length="438" mass="48378">MTLIAAFLASASFEPIGIWFLALFGFALFFRKIQRSNRPIWHSFLFGFTLNAIVLHWSGKYVGALPWLLLSFLQALFYLPIGFIYKKTNSLWYAALGLIVFEEIRSRFPFGGFGWTRIAFSQVESPALPIVAIGGAISLSIFTIFGSLLLTRITLKNVSLLVTLFILTIFLPLNPQGSGSLNLLAIQGNTPEVGLEFNSRAKAVFNLHRDATIEFANGNFDAIVWPENAIDIDPRMNVDVATDIKNLTKELDVPLIAGVVQQENGQPENASILYEKDGGRTSVYVKRGLTPFGEYMPLRTLAEFVSPMAKTVTDFVPGKNRVVHKVSGFSLGPIICYEIIKDDLVRDMAINSQALIVQTNSATFANTAESAQQLAITRIRAVEHSRAILSVSTIGISAFIDANGRVISQTPENKRAYLLGQLGMSQHKTLADKLHYVK</sequence>
<name>A0A6J6B2B9_9ZZZZ</name>
<proteinExistence type="inferred from homology"/>
<dbReference type="InterPro" id="IPR004563">
    <property type="entry name" value="Apolipo_AcylTrfase"/>
</dbReference>
<dbReference type="GO" id="GO:0042158">
    <property type="term" value="P:lipoprotein biosynthetic process"/>
    <property type="evidence" value="ECO:0007669"/>
    <property type="project" value="InterPro"/>
</dbReference>
<evidence type="ECO:0000259" key="9">
    <source>
        <dbReference type="PROSITE" id="PS50263"/>
    </source>
</evidence>
<feature type="transmembrane region" description="Helical" evidence="8">
    <location>
        <begin position="40"/>
        <end position="58"/>
    </location>
</feature>
<keyword evidence="7" id="KW-0012">Acyltransferase</keyword>
<evidence type="ECO:0000256" key="3">
    <source>
        <dbReference type="ARBA" id="ARBA00022679"/>
    </source>
</evidence>
<keyword evidence="6 8" id="KW-0472">Membrane</keyword>
<feature type="transmembrane region" description="Helical" evidence="8">
    <location>
        <begin position="128"/>
        <end position="150"/>
    </location>
</feature>
<dbReference type="PROSITE" id="PS50263">
    <property type="entry name" value="CN_HYDROLASE"/>
    <property type="match status" value="1"/>
</dbReference>
<dbReference type="Pfam" id="PF20154">
    <property type="entry name" value="LNT_N"/>
    <property type="match status" value="1"/>
</dbReference>
<dbReference type="PANTHER" id="PTHR38686">
    <property type="entry name" value="APOLIPOPROTEIN N-ACYLTRANSFERASE"/>
    <property type="match status" value="1"/>
</dbReference>
<protein>
    <submittedName>
        <fullName evidence="10">Unannotated protein</fullName>
    </submittedName>
</protein>
<feature type="transmembrane region" description="Helical" evidence="8">
    <location>
        <begin position="6"/>
        <end position="28"/>
    </location>
</feature>
<keyword evidence="3" id="KW-0808">Transferase</keyword>